<feature type="non-terminal residue" evidence="2">
    <location>
        <position position="272"/>
    </location>
</feature>
<dbReference type="PANTHER" id="PTHR13490:SF0">
    <property type="entry name" value="SMALL RIBOSOMAL SUBUNIT PROTEIN MS35"/>
    <property type="match status" value="1"/>
</dbReference>
<proteinExistence type="predicted"/>
<protein>
    <recommendedName>
        <fullName evidence="1">Small ribosomal subunit protein mS35 mitochondrial conserved domain-containing protein</fullName>
    </recommendedName>
</protein>
<evidence type="ECO:0000259" key="1">
    <source>
        <dbReference type="Pfam" id="PF10213"/>
    </source>
</evidence>
<dbReference type="GO" id="GO:0003735">
    <property type="term" value="F:structural constituent of ribosome"/>
    <property type="evidence" value="ECO:0007669"/>
    <property type="project" value="InterPro"/>
</dbReference>
<accession>A0A091IKB7</accession>
<dbReference type="STRING" id="9244.A0A091IKB7"/>
<dbReference type="GO" id="GO:0032543">
    <property type="term" value="P:mitochondrial translation"/>
    <property type="evidence" value="ECO:0007669"/>
    <property type="project" value="InterPro"/>
</dbReference>
<dbReference type="AlphaFoldDB" id="A0A091IKB7"/>
<gene>
    <name evidence="2" type="ORF">N300_02619</name>
</gene>
<dbReference type="PANTHER" id="PTHR13490">
    <property type="entry name" value="MITOCHONDRIAL 28S RIBOSOMAL PROTEIN S28"/>
    <property type="match status" value="1"/>
</dbReference>
<dbReference type="Proteomes" id="UP000054308">
    <property type="component" value="Unassembled WGS sequence"/>
</dbReference>
<feature type="non-terminal residue" evidence="2">
    <location>
        <position position="1"/>
    </location>
</feature>
<dbReference type="InterPro" id="IPR019349">
    <property type="entry name" value="Ribosomal_mS35_mit"/>
</dbReference>
<reference evidence="2 3" key="1">
    <citation type="submission" date="2014-04" db="EMBL/GenBank/DDBJ databases">
        <title>Genome evolution of avian class.</title>
        <authorList>
            <person name="Zhang G."/>
            <person name="Li C."/>
        </authorList>
    </citation>
    <scope>NUCLEOTIDE SEQUENCE [LARGE SCALE GENOMIC DNA]</scope>
    <source>
        <strain evidence="2">BGI_N300</strain>
    </source>
</reference>
<sequence length="272" mass="31277">HIPPRTERMAVDQDWSSVYPTAATFKPGSVPLPVRMGYPVKRGVPPAKEGNLELMKIPNFLHLTPPAIKKHCAALKDFCTEWPSALDSDEKCEQHFPIEIETIDYISSGTSIRNPKARVVTLRVKLSNLNLDDHAKKKLIKLVGERYCKDTDMLTITTDRCPLRRQNYDYGIHLLTVLYHESWKTETWESEKAEEDMEEYIWENSRSQKNALDTLIRIKASENVSNVTKEELLASEVVKDYRNSVVALKNEGETENNMSRYKESVKKLLNIQ</sequence>
<feature type="domain" description="Small ribosomal subunit protein mS35 mitochondrial conserved" evidence="1">
    <location>
        <begin position="111"/>
        <end position="184"/>
    </location>
</feature>
<dbReference type="Pfam" id="PF10213">
    <property type="entry name" value="MRP-S28"/>
    <property type="match status" value="1"/>
</dbReference>
<dbReference type="GO" id="GO:0005763">
    <property type="term" value="C:mitochondrial small ribosomal subunit"/>
    <property type="evidence" value="ECO:0007669"/>
    <property type="project" value="TreeGrafter"/>
</dbReference>
<dbReference type="InterPro" id="IPR039848">
    <property type="entry name" value="Ribosomal_mS35_mt"/>
</dbReference>
<keyword evidence="3" id="KW-1185">Reference proteome</keyword>
<name>A0A091IKB7_CALAN</name>
<organism evidence="2 3">
    <name type="scientific">Calypte anna</name>
    <name type="common">Anna's hummingbird</name>
    <name type="synonym">Archilochus anna</name>
    <dbReference type="NCBI Taxonomy" id="9244"/>
    <lineage>
        <taxon>Eukaryota</taxon>
        <taxon>Metazoa</taxon>
        <taxon>Chordata</taxon>
        <taxon>Craniata</taxon>
        <taxon>Vertebrata</taxon>
        <taxon>Euteleostomi</taxon>
        <taxon>Archelosauria</taxon>
        <taxon>Archosauria</taxon>
        <taxon>Dinosauria</taxon>
        <taxon>Saurischia</taxon>
        <taxon>Theropoda</taxon>
        <taxon>Coelurosauria</taxon>
        <taxon>Aves</taxon>
        <taxon>Neognathae</taxon>
        <taxon>Neoaves</taxon>
        <taxon>Strisores</taxon>
        <taxon>Apodiformes</taxon>
        <taxon>Trochilidae</taxon>
        <taxon>Calypte</taxon>
    </lineage>
</organism>
<dbReference type="EMBL" id="KL218797">
    <property type="protein sequence ID" value="KFP08727.1"/>
    <property type="molecule type" value="Genomic_DNA"/>
</dbReference>
<evidence type="ECO:0000313" key="3">
    <source>
        <dbReference type="Proteomes" id="UP000054308"/>
    </source>
</evidence>
<evidence type="ECO:0000313" key="2">
    <source>
        <dbReference type="EMBL" id="KFP08727.1"/>
    </source>
</evidence>